<evidence type="ECO:0000313" key="2">
    <source>
        <dbReference type="Proteomes" id="UP000184509"/>
    </source>
</evidence>
<sequence>MLTHTMTYKQMQEEFFYDMNNLLLPHLIKVYDKRAKRAILKTTKFPIIFNPVYYTSKRQNRWIIMYYAIDKKLAHDASCVILLTVNTPEGVYVYRKDMGSFDMLITVYPPHFFSRYRSRQLKDNSLTTEEVIIQFFKNNFDGIIARRDNIAESALREGYALGEVLSREYNLTMMKTFITSKMLREDQSLGIIWQNMDQDEINFLKRSGNKKLIEKVNDNIQRARIQLEIKAMTPTLQQEDIKKP</sequence>
<reference evidence="1 2" key="1">
    <citation type="submission" date="2016-11" db="EMBL/GenBank/DDBJ databases">
        <authorList>
            <person name="Jaros S."/>
            <person name="Januszkiewicz K."/>
            <person name="Wedrychowicz H."/>
        </authorList>
    </citation>
    <scope>NUCLEOTIDE SEQUENCE [LARGE SCALE GENOMIC DNA]</scope>
    <source>
        <strain evidence="1 2">DSM 26991</strain>
    </source>
</reference>
<name>A0A1M4UT58_9BACE</name>
<proteinExistence type="predicted"/>
<dbReference type="EMBL" id="FQTV01000002">
    <property type="protein sequence ID" value="SHE59916.1"/>
    <property type="molecule type" value="Genomic_DNA"/>
</dbReference>
<dbReference type="AlphaFoldDB" id="A0A1M4UT58"/>
<protein>
    <submittedName>
        <fullName evidence="1">Uncharacterized protein</fullName>
    </submittedName>
</protein>
<accession>A0A1M4UT58</accession>
<keyword evidence="2" id="KW-1185">Reference proteome</keyword>
<evidence type="ECO:0000313" key="1">
    <source>
        <dbReference type="EMBL" id="SHE59916.1"/>
    </source>
</evidence>
<dbReference type="OrthoDB" id="1091354at2"/>
<dbReference type="Proteomes" id="UP000184509">
    <property type="component" value="Unassembled WGS sequence"/>
</dbReference>
<dbReference type="RefSeq" id="WP_073398974.1">
    <property type="nucleotide sequence ID" value="NZ_FQTV01000002.1"/>
</dbReference>
<organism evidence="1 2">
    <name type="scientific">Bacteroides luti</name>
    <dbReference type="NCBI Taxonomy" id="1297750"/>
    <lineage>
        <taxon>Bacteria</taxon>
        <taxon>Pseudomonadati</taxon>
        <taxon>Bacteroidota</taxon>
        <taxon>Bacteroidia</taxon>
        <taxon>Bacteroidales</taxon>
        <taxon>Bacteroidaceae</taxon>
        <taxon>Bacteroides</taxon>
    </lineage>
</organism>
<gene>
    <name evidence="1" type="ORF">SAMN05444405_102167</name>
</gene>